<dbReference type="AlphaFoldDB" id="A0A371I0H9"/>
<dbReference type="OrthoDB" id="1422241at2759"/>
<dbReference type="Proteomes" id="UP000257109">
    <property type="component" value="Unassembled WGS sequence"/>
</dbReference>
<protein>
    <recommendedName>
        <fullName evidence="3">Reverse transcriptase domain-containing protein</fullName>
    </recommendedName>
</protein>
<name>A0A371I0H9_MUCPR</name>
<evidence type="ECO:0000313" key="1">
    <source>
        <dbReference type="EMBL" id="RDY08444.1"/>
    </source>
</evidence>
<keyword evidence="2" id="KW-1185">Reference proteome</keyword>
<dbReference type="EMBL" id="QJKJ01001270">
    <property type="protein sequence ID" value="RDY08444.1"/>
    <property type="molecule type" value="Genomic_DNA"/>
</dbReference>
<reference evidence="1" key="1">
    <citation type="submission" date="2018-05" db="EMBL/GenBank/DDBJ databases">
        <title>Draft genome of Mucuna pruriens seed.</title>
        <authorList>
            <person name="Nnadi N.E."/>
            <person name="Vos R."/>
            <person name="Hasami M.H."/>
            <person name="Devisetty U.K."/>
            <person name="Aguiy J.C."/>
        </authorList>
    </citation>
    <scope>NUCLEOTIDE SEQUENCE [LARGE SCALE GENOMIC DNA]</scope>
    <source>
        <strain evidence="1">JCA_2017</strain>
    </source>
</reference>
<accession>A0A371I0H9</accession>
<sequence length="258" mass="29825">SSSNILHELDPEIDRTLRRLRKVRSVVVSNSNNFNSISNSDNSASATNESNFFEYSSSDVNSHFNFGVSKSQESKPMENNDQTFKELATLDMSAQSYELKSDLIHLLSKFHGLAGEDPYKHLKEFHVVCSTMRSQGIPEDYIKMKIFPFSLDGAAKDQLYLQPIFFKKRESKGKIKQDLQFKETLVYHLMPLKSNHILFLVELHCHPQRHRYTPPPPQTFVDLIWHYISSSKIKVLWNDDALEEFKSSRDIHQGDLIS</sequence>
<feature type="non-terminal residue" evidence="1">
    <location>
        <position position="1"/>
    </location>
</feature>
<evidence type="ECO:0008006" key="3">
    <source>
        <dbReference type="Google" id="ProtNLM"/>
    </source>
</evidence>
<feature type="non-terminal residue" evidence="1">
    <location>
        <position position="258"/>
    </location>
</feature>
<organism evidence="1 2">
    <name type="scientific">Mucuna pruriens</name>
    <name type="common">Velvet bean</name>
    <name type="synonym">Dolichos pruriens</name>
    <dbReference type="NCBI Taxonomy" id="157652"/>
    <lineage>
        <taxon>Eukaryota</taxon>
        <taxon>Viridiplantae</taxon>
        <taxon>Streptophyta</taxon>
        <taxon>Embryophyta</taxon>
        <taxon>Tracheophyta</taxon>
        <taxon>Spermatophyta</taxon>
        <taxon>Magnoliopsida</taxon>
        <taxon>eudicotyledons</taxon>
        <taxon>Gunneridae</taxon>
        <taxon>Pentapetalae</taxon>
        <taxon>rosids</taxon>
        <taxon>fabids</taxon>
        <taxon>Fabales</taxon>
        <taxon>Fabaceae</taxon>
        <taxon>Papilionoideae</taxon>
        <taxon>50 kb inversion clade</taxon>
        <taxon>NPAAA clade</taxon>
        <taxon>indigoferoid/millettioid clade</taxon>
        <taxon>Phaseoleae</taxon>
        <taxon>Mucuna</taxon>
    </lineage>
</organism>
<gene>
    <name evidence="1" type="ORF">CR513_07326</name>
</gene>
<proteinExistence type="predicted"/>
<comment type="caution">
    <text evidence="1">The sequence shown here is derived from an EMBL/GenBank/DDBJ whole genome shotgun (WGS) entry which is preliminary data.</text>
</comment>
<evidence type="ECO:0000313" key="2">
    <source>
        <dbReference type="Proteomes" id="UP000257109"/>
    </source>
</evidence>